<dbReference type="Proteomes" id="UP001165186">
    <property type="component" value="Unassembled WGS sequence"/>
</dbReference>
<reference evidence="1" key="1">
    <citation type="submission" date="2024-09" db="EMBL/GenBank/DDBJ databases">
        <title>Draft Genome Sequences of Neofusicoccum parvum.</title>
        <authorList>
            <person name="Ashida A."/>
            <person name="Camagna M."/>
            <person name="Tanaka A."/>
            <person name="Takemoto D."/>
        </authorList>
    </citation>
    <scope>NUCLEOTIDE SEQUENCE</scope>
    <source>
        <strain evidence="1">PPO83</strain>
    </source>
</reference>
<protein>
    <submittedName>
        <fullName evidence="1">Protein kinase domain-containing protein</fullName>
    </submittedName>
</protein>
<proteinExistence type="predicted"/>
<keyword evidence="1" id="KW-0808">Transferase</keyword>
<evidence type="ECO:0000313" key="1">
    <source>
        <dbReference type="EMBL" id="GME28021.1"/>
    </source>
</evidence>
<keyword evidence="1" id="KW-0418">Kinase</keyword>
<organism evidence="1 2">
    <name type="scientific">Neofusicoccum parvum</name>
    <dbReference type="NCBI Taxonomy" id="310453"/>
    <lineage>
        <taxon>Eukaryota</taxon>
        <taxon>Fungi</taxon>
        <taxon>Dikarya</taxon>
        <taxon>Ascomycota</taxon>
        <taxon>Pezizomycotina</taxon>
        <taxon>Dothideomycetes</taxon>
        <taxon>Dothideomycetes incertae sedis</taxon>
        <taxon>Botryosphaeriales</taxon>
        <taxon>Botryosphaeriaceae</taxon>
        <taxon>Neofusicoccum</taxon>
    </lineage>
</organism>
<gene>
    <name evidence="1" type="primary">g5520</name>
    <name evidence="1" type="ORF">NpPPO83_00005520</name>
</gene>
<accession>A0ACB5S6L9</accession>
<dbReference type="EMBL" id="BSXG01000043">
    <property type="protein sequence ID" value="GME28021.1"/>
    <property type="molecule type" value="Genomic_DNA"/>
</dbReference>
<comment type="caution">
    <text evidence="1">The sequence shown here is derived from an EMBL/GenBank/DDBJ whole genome shotgun (WGS) entry which is preliminary data.</text>
</comment>
<name>A0ACB5S6L9_9PEZI</name>
<keyword evidence="2" id="KW-1185">Reference proteome</keyword>
<sequence length="182" mass="20831">MPANTASAKIKSAAKKGKAVAGSMPFLKKHINTEPSDETDLSNKKGSASVQLWTERKCWFSGGRYATSKARAEREVPPRRVVIYGVGMHGKSIAILRFHQNFKLEEDDSAQLVRFIPTNKARDEFFAGIPIDSQLLRKYEDENSIDCKAVSMKFENSEERIEFADDYLWMREDWRKERHGEV</sequence>
<evidence type="ECO:0000313" key="2">
    <source>
        <dbReference type="Proteomes" id="UP001165186"/>
    </source>
</evidence>